<evidence type="ECO:0000256" key="9">
    <source>
        <dbReference type="ARBA" id="ARBA00025707"/>
    </source>
</evidence>
<evidence type="ECO:0000256" key="5">
    <source>
        <dbReference type="ARBA" id="ARBA00022692"/>
    </source>
</evidence>
<proteinExistence type="inferred from homology"/>
<feature type="transmembrane region" description="Helical" evidence="11">
    <location>
        <begin position="426"/>
        <end position="450"/>
    </location>
</feature>
<gene>
    <name evidence="12" type="ORF">MEDL_12500</name>
</gene>
<evidence type="ECO:0000256" key="7">
    <source>
        <dbReference type="ARBA" id="ARBA00023136"/>
    </source>
</evidence>
<dbReference type="GO" id="GO:0030258">
    <property type="term" value="P:lipid modification"/>
    <property type="evidence" value="ECO:0007669"/>
    <property type="project" value="TreeGrafter"/>
</dbReference>
<comment type="subcellular location">
    <subcellularLocation>
        <location evidence="1">Membrane</location>
        <topology evidence="1">Multi-pass membrane protein</topology>
    </subcellularLocation>
</comment>
<evidence type="ECO:0000256" key="3">
    <source>
        <dbReference type="ARBA" id="ARBA00010323"/>
    </source>
</evidence>
<dbReference type="OrthoDB" id="7663182at2759"/>
<comment type="pathway">
    <text evidence="9">Phospholipid metabolism.</text>
</comment>
<evidence type="ECO:0000256" key="11">
    <source>
        <dbReference type="SAM" id="Phobius"/>
    </source>
</evidence>
<reference evidence="12" key="1">
    <citation type="submission" date="2021-03" db="EMBL/GenBank/DDBJ databases">
        <authorList>
            <person name="Bekaert M."/>
        </authorList>
    </citation>
    <scope>NUCLEOTIDE SEQUENCE</scope>
</reference>
<evidence type="ECO:0000256" key="8">
    <source>
        <dbReference type="ARBA" id="ARBA00023315"/>
    </source>
</evidence>
<evidence type="ECO:0000256" key="10">
    <source>
        <dbReference type="ARBA" id="ARBA00093678"/>
    </source>
</evidence>
<feature type="transmembrane region" description="Helical" evidence="11">
    <location>
        <begin position="230"/>
        <end position="253"/>
    </location>
</feature>
<feature type="transmembrane region" description="Helical" evidence="11">
    <location>
        <begin position="199"/>
        <end position="218"/>
    </location>
</feature>
<feature type="transmembrane region" description="Helical" evidence="11">
    <location>
        <begin position="367"/>
        <end position="386"/>
    </location>
</feature>
<organism evidence="12 13">
    <name type="scientific">Mytilus edulis</name>
    <name type="common">Blue mussel</name>
    <dbReference type="NCBI Taxonomy" id="6550"/>
    <lineage>
        <taxon>Eukaryota</taxon>
        <taxon>Metazoa</taxon>
        <taxon>Spiralia</taxon>
        <taxon>Lophotrochozoa</taxon>
        <taxon>Mollusca</taxon>
        <taxon>Bivalvia</taxon>
        <taxon>Autobranchia</taxon>
        <taxon>Pteriomorphia</taxon>
        <taxon>Mytilida</taxon>
        <taxon>Mytiloidea</taxon>
        <taxon>Mytilidae</taxon>
        <taxon>Mytilinae</taxon>
        <taxon>Mytilus</taxon>
    </lineage>
</organism>
<name>A0A8S3QXT4_MYTED</name>
<dbReference type="Pfam" id="PF03062">
    <property type="entry name" value="MBOAT"/>
    <property type="match status" value="1"/>
</dbReference>
<dbReference type="PANTHER" id="PTHR13906:SF16">
    <property type="entry name" value="LYSOPHOSPHOLIPID ACYLTRANSFERASE 7"/>
    <property type="match status" value="1"/>
</dbReference>
<evidence type="ECO:0000256" key="1">
    <source>
        <dbReference type="ARBA" id="ARBA00004141"/>
    </source>
</evidence>
<dbReference type="InterPro" id="IPR049941">
    <property type="entry name" value="LPLAT_7/PORCN-like"/>
</dbReference>
<evidence type="ECO:0000313" key="12">
    <source>
        <dbReference type="EMBL" id="CAG2197782.1"/>
    </source>
</evidence>
<feature type="transmembrane region" description="Helical" evidence="11">
    <location>
        <begin position="74"/>
        <end position="95"/>
    </location>
</feature>
<comment type="caution">
    <text evidence="12">The sequence shown here is derived from an EMBL/GenBank/DDBJ whole genome shotgun (WGS) entry which is preliminary data.</text>
</comment>
<sequence length="461" mass="53828">MQDDVIYGIILVVSFGIGLFVRQITDPDRKRLLCSIAGAVLAVVNCHIHIYHSLVLVIGSCLLIKICGPRKCQLFGYIWCFGYLVFFRTCHHFGLPKPSPVSNALQLFLTLKLVALGFEIHDTHELSKKGDTQEEEESTLQRKYRSIYPSSLDILQYSYCYIGLFTGPYYKYRTYEDFIQNRNSPNIPVKEFVIERLKYIPVIAVTFLGMSHFFSIQYVETEEFFEHPFWFRLFYMVPMFMIFRTRLYMAWLVSESMCMTSSLGAYPVEAKAKYGQGPTDLSGLDQSLSTSKSDQKYDYQTVYNLSIYGCELGRTTREGLRSWNMTVQYWLAAFVHRRIPKHLKSYGVAITMAVSAFWHGIHPGYYLSFMLVPVIVFAEDAMISAFRKNSSEKMQYWFDWACLFFKMRGFDYMCMGFLLLKLDLTLAYWQSIFFIGHLVPILFIIISKIFKPKRKKEEKKE</sequence>
<keyword evidence="4 12" id="KW-0808">Transferase</keyword>
<keyword evidence="6 11" id="KW-1133">Transmembrane helix</keyword>
<evidence type="ECO:0000256" key="2">
    <source>
        <dbReference type="ARBA" id="ARBA00005074"/>
    </source>
</evidence>
<dbReference type="GO" id="GO:0071617">
    <property type="term" value="F:lysophospholipid acyltransferase activity"/>
    <property type="evidence" value="ECO:0007669"/>
    <property type="project" value="TreeGrafter"/>
</dbReference>
<comment type="pathway">
    <text evidence="2">Lipid metabolism; phospholipid metabolism.</text>
</comment>
<dbReference type="GO" id="GO:0016020">
    <property type="term" value="C:membrane"/>
    <property type="evidence" value="ECO:0007669"/>
    <property type="project" value="UniProtKB-SubCell"/>
</dbReference>
<evidence type="ECO:0000256" key="4">
    <source>
        <dbReference type="ARBA" id="ARBA00022679"/>
    </source>
</evidence>
<feature type="transmembrane region" description="Helical" evidence="11">
    <location>
        <begin position="5"/>
        <end position="24"/>
    </location>
</feature>
<dbReference type="GO" id="GO:0044233">
    <property type="term" value="C:mitochondria-associated endoplasmic reticulum membrane contact site"/>
    <property type="evidence" value="ECO:0007669"/>
    <property type="project" value="TreeGrafter"/>
</dbReference>
<protein>
    <recommendedName>
        <fullName evidence="10">Lysophospholipid acyltransferase 7</fullName>
    </recommendedName>
</protein>
<accession>A0A8S3QXT4</accession>
<dbReference type="GO" id="GO:0006661">
    <property type="term" value="P:phosphatidylinositol biosynthetic process"/>
    <property type="evidence" value="ECO:0007669"/>
    <property type="project" value="TreeGrafter"/>
</dbReference>
<evidence type="ECO:0000313" key="13">
    <source>
        <dbReference type="Proteomes" id="UP000683360"/>
    </source>
</evidence>
<comment type="similarity">
    <text evidence="3">Belongs to the membrane-bound acyltransferase family.</text>
</comment>
<dbReference type="AlphaFoldDB" id="A0A8S3QXT4"/>
<dbReference type="InterPro" id="IPR004299">
    <property type="entry name" value="MBOAT_fam"/>
</dbReference>
<keyword evidence="7 11" id="KW-0472">Membrane</keyword>
<feature type="transmembrane region" description="Helical" evidence="11">
    <location>
        <begin position="36"/>
        <end position="62"/>
    </location>
</feature>
<dbReference type="PANTHER" id="PTHR13906">
    <property type="entry name" value="PORCUPINE"/>
    <property type="match status" value="1"/>
</dbReference>
<keyword evidence="8 12" id="KW-0012">Acyltransferase</keyword>
<evidence type="ECO:0000256" key="6">
    <source>
        <dbReference type="ARBA" id="ARBA00022989"/>
    </source>
</evidence>
<keyword evidence="13" id="KW-1185">Reference proteome</keyword>
<keyword evidence="5 11" id="KW-0812">Transmembrane</keyword>
<dbReference type="EMBL" id="CAJPWZ010000654">
    <property type="protein sequence ID" value="CAG2197782.1"/>
    <property type="molecule type" value="Genomic_DNA"/>
</dbReference>
<dbReference type="Proteomes" id="UP000683360">
    <property type="component" value="Unassembled WGS sequence"/>
</dbReference>